<keyword evidence="2" id="KW-1185">Reference proteome</keyword>
<dbReference type="OrthoDB" id="1421970at2759"/>
<dbReference type="Proteomes" id="UP000593562">
    <property type="component" value="Unassembled WGS sequence"/>
</dbReference>
<gene>
    <name evidence="1" type="ORF">HS088_TW17G00130</name>
</gene>
<dbReference type="EMBL" id="JAAARO010000017">
    <property type="protein sequence ID" value="KAF5732600.1"/>
    <property type="molecule type" value="Genomic_DNA"/>
</dbReference>
<evidence type="ECO:0000313" key="2">
    <source>
        <dbReference type="Proteomes" id="UP000593562"/>
    </source>
</evidence>
<evidence type="ECO:0000313" key="1">
    <source>
        <dbReference type="EMBL" id="KAF5732600.1"/>
    </source>
</evidence>
<name>A0A7J7CET3_TRIWF</name>
<comment type="caution">
    <text evidence="1">The sequence shown here is derived from an EMBL/GenBank/DDBJ whole genome shotgun (WGS) entry which is preliminary data.</text>
</comment>
<accession>A0A7J7CET3</accession>
<proteinExistence type="predicted"/>
<organism evidence="1 2">
    <name type="scientific">Tripterygium wilfordii</name>
    <name type="common">Thunder God vine</name>
    <dbReference type="NCBI Taxonomy" id="458696"/>
    <lineage>
        <taxon>Eukaryota</taxon>
        <taxon>Viridiplantae</taxon>
        <taxon>Streptophyta</taxon>
        <taxon>Embryophyta</taxon>
        <taxon>Tracheophyta</taxon>
        <taxon>Spermatophyta</taxon>
        <taxon>Magnoliopsida</taxon>
        <taxon>eudicotyledons</taxon>
        <taxon>Gunneridae</taxon>
        <taxon>Pentapetalae</taxon>
        <taxon>rosids</taxon>
        <taxon>fabids</taxon>
        <taxon>Celastrales</taxon>
        <taxon>Celastraceae</taxon>
        <taxon>Tripterygium</taxon>
    </lineage>
</organism>
<sequence>MEGVSVVALSDHNNKENIPPFFPGPVSIERPDIQSLESFKNSSKFSSRRKFTTRKPLADITNLFTNSVAWEVRRDALAPSNLSVSVCTSNPRKRKSPDEEVEFVRVICSDSKSLRMGFR</sequence>
<dbReference type="AlphaFoldDB" id="A0A7J7CET3"/>
<dbReference type="InParanoid" id="A0A7J7CET3"/>
<protein>
    <submittedName>
        <fullName evidence="1">Uncharacterized protein</fullName>
    </submittedName>
</protein>
<reference evidence="1 2" key="1">
    <citation type="journal article" date="2020" name="Nat. Commun.">
        <title>Genome of Tripterygium wilfordii and identification of cytochrome P450 involved in triptolide biosynthesis.</title>
        <authorList>
            <person name="Tu L."/>
            <person name="Su P."/>
            <person name="Zhang Z."/>
            <person name="Gao L."/>
            <person name="Wang J."/>
            <person name="Hu T."/>
            <person name="Zhou J."/>
            <person name="Zhang Y."/>
            <person name="Zhao Y."/>
            <person name="Liu Y."/>
            <person name="Song Y."/>
            <person name="Tong Y."/>
            <person name="Lu Y."/>
            <person name="Yang J."/>
            <person name="Xu C."/>
            <person name="Jia M."/>
            <person name="Peters R.J."/>
            <person name="Huang L."/>
            <person name="Gao W."/>
        </authorList>
    </citation>
    <scope>NUCLEOTIDE SEQUENCE [LARGE SCALE GENOMIC DNA]</scope>
    <source>
        <strain evidence="2">cv. XIE 37</strain>
        <tissue evidence="1">Leaf</tissue>
    </source>
</reference>